<dbReference type="PANTHER" id="PTHR38011:SF7">
    <property type="entry name" value="2,5-DIAMINO-6-RIBOSYLAMINO-4(3H)-PYRIMIDINONE 5'-PHOSPHATE REDUCTASE"/>
    <property type="match status" value="1"/>
</dbReference>
<dbReference type="UniPathway" id="UPA00275">
    <property type="reaction ID" value="UER00401"/>
</dbReference>
<keyword evidence="11" id="KW-0511">Multifunctional enzyme</keyword>
<feature type="binding site" evidence="16">
    <location>
        <position position="208"/>
    </location>
    <ligand>
        <name>substrate</name>
    </ligand>
</feature>
<dbReference type="Pfam" id="PF01872">
    <property type="entry name" value="RibD_C"/>
    <property type="match status" value="1"/>
</dbReference>
<dbReference type="AlphaFoldDB" id="A0A857L1Z7"/>
<dbReference type="GO" id="GO:0008270">
    <property type="term" value="F:zinc ion binding"/>
    <property type="evidence" value="ECO:0007669"/>
    <property type="project" value="InterPro"/>
</dbReference>
<keyword evidence="10 14" id="KW-0560">Oxidoreductase</keyword>
<feature type="binding site" evidence="17">
    <location>
        <position position="85"/>
    </location>
    <ligand>
        <name>Zn(2+)</name>
        <dbReference type="ChEBI" id="CHEBI:29105"/>
        <note>catalytic</note>
    </ligand>
</feature>
<dbReference type="PROSITE" id="PS51747">
    <property type="entry name" value="CYT_DCMP_DEAMINASES_2"/>
    <property type="match status" value="1"/>
</dbReference>
<dbReference type="InterPro" id="IPR004794">
    <property type="entry name" value="Eubact_RibD"/>
</dbReference>
<dbReference type="Gene3D" id="3.40.430.10">
    <property type="entry name" value="Dihydrofolate Reductase, subunit A"/>
    <property type="match status" value="2"/>
</dbReference>
<feature type="binding site" evidence="16">
    <location>
        <position position="171"/>
    </location>
    <ligand>
        <name>NADP(+)</name>
        <dbReference type="ChEBI" id="CHEBI:58349"/>
    </ligand>
</feature>
<reference evidence="18" key="1">
    <citation type="journal article" date="2021" name="Nat. Microbiol.">
        <title>Cocultivation of an ultrasmall environmental parasitic bacterium with lytic ability against bacteria associated with wastewater foams.</title>
        <authorList>
            <person name="Batinovic S."/>
            <person name="Rose J.J.A."/>
            <person name="Ratcliffe J."/>
            <person name="Seviour R.J."/>
            <person name="Petrovski S."/>
        </authorList>
    </citation>
    <scope>NUCLEOTIDE SEQUENCE</scope>
    <source>
        <strain evidence="18">CON44</strain>
    </source>
</reference>
<evidence type="ECO:0000256" key="2">
    <source>
        <dbReference type="ARBA" id="ARBA00004882"/>
    </source>
</evidence>
<keyword evidence="8 14" id="KW-0862">Zinc</keyword>
<dbReference type="InterPro" id="IPR024072">
    <property type="entry name" value="DHFR-like_dom_sf"/>
</dbReference>
<dbReference type="EC" id="3.5.4.26" evidence="14"/>
<dbReference type="PIRSF" id="PIRSF006769">
    <property type="entry name" value="RibD"/>
    <property type="match status" value="1"/>
</dbReference>
<evidence type="ECO:0000256" key="16">
    <source>
        <dbReference type="PIRSR" id="PIRSR006769-2"/>
    </source>
</evidence>
<dbReference type="EMBL" id="CP045810">
    <property type="protein sequence ID" value="QHN39869.1"/>
    <property type="molecule type" value="Genomic_DNA"/>
</dbReference>
<evidence type="ECO:0000256" key="1">
    <source>
        <dbReference type="ARBA" id="ARBA00002151"/>
    </source>
</evidence>
<evidence type="ECO:0000256" key="12">
    <source>
        <dbReference type="ARBA" id="ARBA00049861"/>
    </source>
</evidence>
<dbReference type="InterPro" id="IPR016192">
    <property type="entry name" value="APOBEC/CMP_deaminase_Zn-bd"/>
</dbReference>
<evidence type="ECO:0000256" key="6">
    <source>
        <dbReference type="ARBA" id="ARBA00022619"/>
    </source>
</evidence>
<keyword evidence="6 14" id="KW-0686">Riboflavin biosynthesis</keyword>
<dbReference type="GO" id="GO:0008703">
    <property type="term" value="F:5-amino-6-(5-phosphoribosylamino)uracil reductase activity"/>
    <property type="evidence" value="ECO:0007669"/>
    <property type="project" value="UniProtKB-EC"/>
</dbReference>
<evidence type="ECO:0000256" key="11">
    <source>
        <dbReference type="ARBA" id="ARBA00023268"/>
    </source>
</evidence>
<protein>
    <recommendedName>
        <fullName evidence="14">Riboflavin biosynthesis protein RibD</fullName>
    </recommendedName>
    <domain>
        <recommendedName>
            <fullName evidence="14">Diaminohydroxyphosphoribosylaminopyrimidine deaminase</fullName>
            <shortName evidence="14">DRAP deaminase</shortName>
            <ecNumber evidence="14">3.5.4.26</ecNumber>
        </recommendedName>
        <alternativeName>
            <fullName evidence="14">Riboflavin-specific deaminase</fullName>
        </alternativeName>
    </domain>
    <domain>
        <recommendedName>
            <fullName evidence="14">5-amino-6-(5-phosphoribosylamino)uracil reductase</fullName>
            <ecNumber evidence="14">1.1.1.193</ecNumber>
        </recommendedName>
        <alternativeName>
            <fullName evidence="14">HTP reductase</fullName>
        </alternativeName>
    </domain>
</protein>
<feature type="binding site" evidence="16">
    <location>
        <position position="205"/>
    </location>
    <ligand>
        <name>substrate</name>
    </ligand>
</feature>
<comment type="catalytic activity">
    <reaction evidence="12 14">
        <text>5-amino-6-(5-phospho-D-ribitylamino)uracil + NADP(+) = 5-amino-6-(5-phospho-D-ribosylamino)uracil + NADPH + H(+)</text>
        <dbReference type="Rhea" id="RHEA:17845"/>
        <dbReference type="ChEBI" id="CHEBI:15378"/>
        <dbReference type="ChEBI" id="CHEBI:57783"/>
        <dbReference type="ChEBI" id="CHEBI:58349"/>
        <dbReference type="ChEBI" id="CHEBI:58421"/>
        <dbReference type="ChEBI" id="CHEBI:58453"/>
        <dbReference type="EC" id="1.1.1.193"/>
    </reaction>
</comment>
<comment type="similarity">
    <text evidence="4 14">In the N-terminal section; belongs to the cytidine and deoxycytidylate deaminase family.</text>
</comment>
<feature type="binding site" evidence="16">
    <location>
        <position position="169"/>
    </location>
    <ligand>
        <name>NADP(+)</name>
        <dbReference type="ChEBI" id="CHEBI:58349"/>
    </ligand>
</feature>
<feature type="active site" description="Proton donor" evidence="15">
    <location>
        <position position="53"/>
    </location>
</feature>
<dbReference type="PROSITE" id="PS00903">
    <property type="entry name" value="CYT_DCMP_DEAMINASES_1"/>
    <property type="match status" value="1"/>
</dbReference>
<sequence>MDFDGAMLRAIDASRAAQGISSPNPPVGAVIVAPDGAVVGVGATQPPGGPHAEIMALRQAGESARGATAVVTLEPCNHTGRTGPCAQALLEAGITAVVYAVADPNPTAAGGARTLHAAGVTVHEGVGLDAAEAGPLRPWLFRQRHGRPLVTAKIATTIDGRIAAPDGTSQWITGPAARAHAHEIRSRIDAIVVGTGTALRDNPKLTARRPDGQPYAHQPTRVVTGRRDLPADAALRGGPGYLHVHSHDPAAVLAVLPDALWVLVEGGPSIIGAFADADLIDEIDHYLAPALLGAGASSVGAQRVTTLTDKRVFRRDVVTELGDDLYVRYRRQLGDGAGFRAR</sequence>
<comment type="similarity">
    <text evidence="5 14">In the C-terminal section; belongs to the HTP reductase family.</text>
</comment>
<feature type="binding site" evidence="16">
    <location>
        <position position="265"/>
    </location>
    <ligand>
        <name>substrate</name>
    </ligand>
</feature>
<dbReference type="InterPro" id="IPR016193">
    <property type="entry name" value="Cytidine_deaminase-like"/>
</dbReference>
<keyword evidence="9 14" id="KW-0521">NADP</keyword>
<evidence type="ECO:0000256" key="4">
    <source>
        <dbReference type="ARBA" id="ARBA00005259"/>
    </source>
</evidence>
<keyword evidence="7 14" id="KW-0479">Metal-binding</keyword>
<dbReference type="GO" id="GO:0008835">
    <property type="term" value="F:diaminohydroxyphosphoribosylaminopyrimidine deaminase activity"/>
    <property type="evidence" value="ECO:0007669"/>
    <property type="project" value="UniProtKB-EC"/>
</dbReference>
<feature type="binding site" evidence="17">
    <location>
        <position position="51"/>
    </location>
    <ligand>
        <name>Zn(2+)</name>
        <dbReference type="ChEBI" id="CHEBI:29105"/>
        <note>catalytic</note>
    </ligand>
</feature>
<dbReference type="SUPFAM" id="SSF53597">
    <property type="entry name" value="Dihydrofolate reductase-like"/>
    <property type="match status" value="1"/>
</dbReference>
<dbReference type="NCBIfam" id="TIGR00326">
    <property type="entry name" value="eubact_ribD"/>
    <property type="match status" value="1"/>
</dbReference>
<dbReference type="InterPro" id="IPR002734">
    <property type="entry name" value="RibDG_C"/>
</dbReference>
<feature type="binding site" evidence="16">
    <location>
        <position position="185"/>
    </location>
    <ligand>
        <name>substrate</name>
    </ligand>
</feature>
<dbReference type="InterPro" id="IPR050765">
    <property type="entry name" value="Riboflavin_Biosynth_HTPR"/>
</dbReference>
<feature type="binding site" evidence="16">
    <location>
        <begin position="267"/>
        <end position="273"/>
    </location>
    <ligand>
        <name>NADP(+)</name>
        <dbReference type="ChEBI" id="CHEBI:58349"/>
    </ligand>
</feature>
<comment type="function">
    <text evidence="1 14">Converts 2,5-diamino-6-(ribosylamino)-4(3h)-pyrimidinone 5'-phosphate into 5-amino-6-(ribosylamino)-2,4(1h,3h)-pyrimidinedione 5'-phosphate.</text>
</comment>
<evidence type="ECO:0000256" key="9">
    <source>
        <dbReference type="ARBA" id="ARBA00022857"/>
    </source>
</evidence>
<comment type="pathway">
    <text evidence="3 14">Cofactor biosynthesis; riboflavin biosynthesis; 5-amino-6-(D-ribitylamino)uracil from GTP: step 3/4.</text>
</comment>
<feature type="binding site" evidence="17">
    <location>
        <position position="76"/>
    </location>
    <ligand>
        <name>Zn(2+)</name>
        <dbReference type="ChEBI" id="CHEBI:29105"/>
        <note>catalytic</note>
    </ligand>
</feature>
<evidence type="ECO:0000256" key="13">
    <source>
        <dbReference type="ARBA" id="ARBA00049886"/>
    </source>
</evidence>
<dbReference type="GO" id="GO:0009231">
    <property type="term" value="P:riboflavin biosynthetic process"/>
    <property type="evidence" value="ECO:0007669"/>
    <property type="project" value="UniProtKB-UniPathway"/>
</dbReference>
<comment type="cofactor">
    <cofactor evidence="14 17">
        <name>Zn(2+)</name>
        <dbReference type="ChEBI" id="CHEBI:29105"/>
    </cofactor>
    <text evidence="14 17">Binds 1 zinc ion.</text>
</comment>
<proteinExistence type="inferred from homology"/>
<dbReference type="RefSeq" id="WP_005181229.1">
    <property type="nucleotide sequence ID" value="NZ_CP045804.1"/>
</dbReference>
<feature type="binding site" evidence="16">
    <location>
        <position position="201"/>
    </location>
    <ligand>
        <name>NADP(+)</name>
        <dbReference type="ChEBI" id="CHEBI:58349"/>
    </ligand>
</feature>
<evidence type="ECO:0000256" key="10">
    <source>
        <dbReference type="ARBA" id="ARBA00023002"/>
    </source>
</evidence>
<dbReference type="CDD" id="cd01284">
    <property type="entry name" value="Riboflavin_deaminase-reductase"/>
    <property type="match status" value="1"/>
</dbReference>
<comment type="pathway">
    <text evidence="2 14">Cofactor biosynthesis; riboflavin biosynthesis; 5-amino-6-(D-ribitylamino)uracil from GTP: step 2/4.</text>
</comment>
<accession>A0A857L1Z7</accession>
<evidence type="ECO:0000256" key="8">
    <source>
        <dbReference type="ARBA" id="ARBA00022833"/>
    </source>
</evidence>
<dbReference type="Gene3D" id="3.40.140.10">
    <property type="entry name" value="Cytidine Deaminase, domain 2"/>
    <property type="match status" value="1"/>
</dbReference>
<feature type="binding site" evidence="16">
    <location>
        <position position="197"/>
    </location>
    <ligand>
        <name>NADP(+)</name>
        <dbReference type="ChEBI" id="CHEBI:58349"/>
    </ligand>
</feature>
<evidence type="ECO:0000256" key="5">
    <source>
        <dbReference type="ARBA" id="ARBA00007417"/>
    </source>
</evidence>
<comment type="catalytic activity">
    <reaction evidence="13 14">
        <text>2,5-diamino-6-hydroxy-4-(5-phosphoribosylamino)-pyrimidine + H2O + H(+) = 5-amino-6-(5-phospho-D-ribosylamino)uracil + NH4(+)</text>
        <dbReference type="Rhea" id="RHEA:21868"/>
        <dbReference type="ChEBI" id="CHEBI:15377"/>
        <dbReference type="ChEBI" id="CHEBI:15378"/>
        <dbReference type="ChEBI" id="CHEBI:28938"/>
        <dbReference type="ChEBI" id="CHEBI:58453"/>
        <dbReference type="ChEBI" id="CHEBI:58614"/>
        <dbReference type="EC" id="3.5.4.26"/>
    </reaction>
</comment>
<evidence type="ECO:0000256" key="7">
    <source>
        <dbReference type="ARBA" id="ARBA00022723"/>
    </source>
</evidence>
<evidence type="ECO:0000256" key="14">
    <source>
        <dbReference type="PIRNR" id="PIRNR006769"/>
    </source>
</evidence>
<dbReference type="InterPro" id="IPR002125">
    <property type="entry name" value="CMP_dCMP_dom"/>
</dbReference>
<evidence type="ECO:0000313" key="18">
    <source>
        <dbReference type="EMBL" id="QHN39869.1"/>
    </source>
</evidence>
<dbReference type="EC" id="1.1.1.193" evidence="14"/>
<dbReference type="PANTHER" id="PTHR38011">
    <property type="entry name" value="DIHYDROFOLATE REDUCTASE FAMILY PROTEIN (AFU_ORTHOLOGUE AFUA_8G06820)"/>
    <property type="match status" value="1"/>
</dbReference>
<organism evidence="18">
    <name type="scientific">Gordonia amarae</name>
    <dbReference type="NCBI Taxonomy" id="36821"/>
    <lineage>
        <taxon>Bacteria</taxon>
        <taxon>Bacillati</taxon>
        <taxon>Actinomycetota</taxon>
        <taxon>Actinomycetes</taxon>
        <taxon>Mycobacteriales</taxon>
        <taxon>Gordoniaceae</taxon>
        <taxon>Gordonia</taxon>
    </lineage>
</organism>
<gene>
    <name evidence="18" type="primary">ribD</name>
    <name evidence="18" type="ORF">GII30_12500</name>
</gene>
<name>A0A857L1Z7_9ACTN</name>
<evidence type="ECO:0000256" key="3">
    <source>
        <dbReference type="ARBA" id="ARBA00004910"/>
    </source>
</evidence>
<dbReference type="SUPFAM" id="SSF53927">
    <property type="entry name" value="Cytidine deaminase-like"/>
    <property type="match status" value="1"/>
</dbReference>
<evidence type="ECO:0000256" key="15">
    <source>
        <dbReference type="PIRSR" id="PIRSR006769-1"/>
    </source>
</evidence>
<evidence type="ECO:0000256" key="17">
    <source>
        <dbReference type="PIRSR" id="PIRSR006769-3"/>
    </source>
</evidence>
<dbReference type="Pfam" id="PF00383">
    <property type="entry name" value="dCMP_cyt_deam_1"/>
    <property type="match status" value="1"/>
</dbReference>
<feature type="binding site" evidence="16">
    <location>
        <position position="155"/>
    </location>
    <ligand>
        <name>NADP(+)</name>
        <dbReference type="ChEBI" id="CHEBI:58349"/>
    </ligand>
</feature>
<keyword evidence="14 18" id="KW-0378">Hydrolase</keyword>